<dbReference type="Gene3D" id="1.25.40.10">
    <property type="entry name" value="Tetratricopeptide repeat domain"/>
    <property type="match status" value="1"/>
</dbReference>
<reference evidence="4 5" key="1">
    <citation type="submission" date="2021-09" db="EMBL/GenBank/DDBJ databases">
        <title>Genomic insights and catalytic innovation underlie evolution of tropane alkaloids biosynthesis.</title>
        <authorList>
            <person name="Wang Y.-J."/>
            <person name="Tian T."/>
            <person name="Huang J.-P."/>
            <person name="Huang S.-X."/>
        </authorList>
    </citation>
    <scope>NUCLEOTIDE SEQUENCE [LARGE SCALE GENOMIC DNA]</scope>
    <source>
        <strain evidence="4">KIB-2018</strain>
        <tissue evidence="4">Leaf</tissue>
    </source>
</reference>
<organism evidence="4 5">
    <name type="scientific">Erythroxylum novogranatense</name>
    <dbReference type="NCBI Taxonomy" id="1862640"/>
    <lineage>
        <taxon>Eukaryota</taxon>
        <taxon>Viridiplantae</taxon>
        <taxon>Streptophyta</taxon>
        <taxon>Embryophyta</taxon>
        <taxon>Tracheophyta</taxon>
        <taxon>Spermatophyta</taxon>
        <taxon>Magnoliopsida</taxon>
        <taxon>eudicotyledons</taxon>
        <taxon>Gunneridae</taxon>
        <taxon>Pentapetalae</taxon>
        <taxon>rosids</taxon>
        <taxon>fabids</taxon>
        <taxon>Malpighiales</taxon>
        <taxon>Erythroxylaceae</taxon>
        <taxon>Erythroxylum</taxon>
    </lineage>
</organism>
<dbReference type="EMBL" id="JAIWQS010000005">
    <property type="protein sequence ID" value="KAJ8765723.1"/>
    <property type="molecule type" value="Genomic_DNA"/>
</dbReference>
<feature type="repeat" description="TPR" evidence="2">
    <location>
        <begin position="182"/>
        <end position="215"/>
    </location>
</feature>
<proteinExistence type="inferred from homology"/>
<keyword evidence="5" id="KW-1185">Reference proteome</keyword>
<dbReference type="Pfam" id="PF13181">
    <property type="entry name" value="TPR_8"/>
    <property type="match status" value="1"/>
</dbReference>
<dbReference type="SMART" id="SM00028">
    <property type="entry name" value="TPR"/>
    <property type="match status" value="2"/>
</dbReference>
<dbReference type="PANTHER" id="PTHR21405">
    <property type="entry name" value="CDNA SEQUENCE BC021608"/>
    <property type="match status" value="1"/>
</dbReference>
<protein>
    <submittedName>
        <fullName evidence="4">Uncharacterized protein</fullName>
    </submittedName>
</protein>
<keyword evidence="3" id="KW-0812">Transmembrane</keyword>
<gene>
    <name evidence="4" type="ORF">K2173_014845</name>
</gene>
<evidence type="ECO:0000256" key="3">
    <source>
        <dbReference type="SAM" id="Phobius"/>
    </source>
</evidence>
<evidence type="ECO:0000313" key="5">
    <source>
        <dbReference type="Proteomes" id="UP001159364"/>
    </source>
</evidence>
<dbReference type="InterPro" id="IPR019734">
    <property type="entry name" value="TPR_rpt"/>
</dbReference>
<dbReference type="SUPFAM" id="SSF48452">
    <property type="entry name" value="TPR-like"/>
    <property type="match status" value="1"/>
</dbReference>
<keyword evidence="3" id="KW-1133">Transmembrane helix</keyword>
<evidence type="ECO:0000313" key="4">
    <source>
        <dbReference type="EMBL" id="KAJ8765723.1"/>
    </source>
</evidence>
<dbReference type="Proteomes" id="UP001159364">
    <property type="component" value="Linkage Group LG05"/>
</dbReference>
<dbReference type="InterPro" id="IPR011990">
    <property type="entry name" value="TPR-like_helical_dom_sf"/>
</dbReference>
<dbReference type="InterPro" id="IPR038906">
    <property type="entry name" value="TTC36"/>
</dbReference>
<keyword evidence="3" id="KW-0472">Membrane</keyword>
<name>A0AAV8TIE7_9ROSI</name>
<sequence length="229" mass="25506">MCDVSDHINSFTKNTNQMAIQFAILLFTIAVFALQYCYVKSSSATRLRSKSRTSVQSHGHLRKASQFLSRATSTSSKSQSLTLARNALLEAETAVAFSPNDPAPLVLKAFALDLLGRKTSALRSLDSALAYRRGRSLAGRERGDVLVKRAELKIEVNKKRRVDSAIEDLKEALEELSGHGNDSAFCLLGECYEWKGMSEEAKWAFEEALRVNPESVKARQRLDILHKQN</sequence>
<keyword evidence="2" id="KW-0802">TPR repeat</keyword>
<dbReference type="AlphaFoldDB" id="A0AAV8TIE7"/>
<comment type="caution">
    <text evidence="4">The sequence shown here is derived from an EMBL/GenBank/DDBJ whole genome shotgun (WGS) entry which is preliminary data.</text>
</comment>
<feature type="transmembrane region" description="Helical" evidence="3">
    <location>
        <begin position="20"/>
        <end position="39"/>
    </location>
</feature>
<dbReference type="PANTHER" id="PTHR21405:SF0">
    <property type="entry name" value="TETRATRICOPEPTIDE REPEAT PROTEIN 36"/>
    <property type="match status" value="1"/>
</dbReference>
<evidence type="ECO:0000256" key="2">
    <source>
        <dbReference type="PROSITE-ProRule" id="PRU00339"/>
    </source>
</evidence>
<evidence type="ECO:0000256" key="1">
    <source>
        <dbReference type="ARBA" id="ARBA00006995"/>
    </source>
</evidence>
<dbReference type="PROSITE" id="PS50005">
    <property type="entry name" value="TPR"/>
    <property type="match status" value="1"/>
</dbReference>
<comment type="similarity">
    <text evidence="1">Belongs to the TTC36 family.</text>
</comment>
<accession>A0AAV8TIE7</accession>